<dbReference type="InterPro" id="IPR025714">
    <property type="entry name" value="Methyltranfer_dom"/>
</dbReference>
<proteinExistence type="predicted"/>
<dbReference type="CDD" id="cd02440">
    <property type="entry name" value="AdoMet_MTases"/>
    <property type="match status" value="1"/>
</dbReference>
<gene>
    <name evidence="2" type="primary">ubiE</name>
    <name evidence="2" type="ORF">BWX89_00996</name>
</gene>
<keyword evidence="2" id="KW-0489">Methyltransferase</keyword>
<dbReference type="Pfam" id="PF13847">
    <property type="entry name" value="Methyltransf_31"/>
    <property type="match status" value="1"/>
</dbReference>
<dbReference type="EMBL" id="MWDQ01000082">
    <property type="protein sequence ID" value="OQB73397.1"/>
    <property type="molecule type" value="Genomic_DNA"/>
</dbReference>
<dbReference type="Gene3D" id="3.40.50.150">
    <property type="entry name" value="Vaccinia Virus protein VP39"/>
    <property type="match status" value="1"/>
</dbReference>
<sequence length="196" mass="22427">MQNHKLEFFNKFAEDLDSYPAHKNLGRVIKETNIKKGSCICDVGTGTGVLIPYILKKLGEKGRVIAIDYSPAMIDKAKTKHYLKNVEFLVVDIHKTMFPDEYFDYVIANACFPHFEKKNVALKEIHRILKKNGMVVISHPTGRDFVNKIHHNTGGYIKKDIVPEGITLANLLKKHCFHPEKIIDEPDFYFVSGKKL</sequence>
<dbReference type="Proteomes" id="UP000485562">
    <property type="component" value="Unassembled WGS sequence"/>
</dbReference>
<feature type="domain" description="Methyltransferase" evidence="1">
    <location>
        <begin position="35"/>
        <end position="149"/>
    </location>
</feature>
<dbReference type="GO" id="GO:0043770">
    <property type="term" value="F:demethylmenaquinone methyltransferase activity"/>
    <property type="evidence" value="ECO:0007669"/>
    <property type="project" value="UniProtKB-EC"/>
</dbReference>
<dbReference type="AlphaFoldDB" id="A0A1V6C8Z0"/>
<comment type="caution">
    <text evidence="2">The sequence shown here is derived from an EMBL/GenBank/DDBJ whole genome shotgun (WGS) entry which is preliminary data.</text>
</comment>
<dbReference type="EC" id="2.1.1.163" evidence="2"/>
<evidence type="ECO:0000313" key="2">
    <source>
        <dbReference type="EMBL" id="OQB73397.1"/>
    </source>
</evidence>
<accession>A0A1V6C8Z0</accession>
<evidence type="ECO:0000259" key="1">
    <source>
        <dbReference type="Pfam" id="PF13847"/>
    </source>
</evidence>
<organism evidence="2">
    <name type="scientific">candidate division TA06 bacterium ADurb.Bin131</name>
    <dbReference type="NCBI Taxonomy" id="1852827"/>
    <lineage>
        <taxon>Bacteria</taxon>
        <taxon>Bacteria division TA06</taxon>
    </lineage>
</organism>
<reference evidence="2" key="1">
    <citation type="submission" date="2017-02" db="EMBL/GenBank/DDBJ databases">
        <title>Delving into the versatile metabolic prowess of the omnipresent phylum Bacteroidetes.</title>
        <authorList>
            <person name="Nobu M.K."/>
            <person name="Mei R."/>
            <person name="Narihiro T."/>
            <person name="Kuroda K."/>
            <person name="Liu W.-T."/>
        </authorList>
    </citation>
    <scope>NUCLEOTIDE SEQUENCE</scope>
    <source>
        <strain evidence="2">ADurb.Bin131</strain>
    </source>
</reference>
<protein>
    <submittedName>
        <fullName evidence="2">Demethylmenaquinone methyltransferase</fullName>
        <ecNumber evidence="2">2.1.1.163</ecNumber>
    </submittedName>
</protein>
<name>A0A1V6C8Z0_UNCT6</name>
<dbReference type="SUPFAM" id="SSF53335">
    <property type="entry name" value="S-adenosyl-L-methionine-dependent methyltransferases"/>
    <property type="match status" value="1"/>
</dbReference>
<keyword evidence="2" id="KW-0808">Transferase</keyword>
<dbReference type="PANTHER" id="PTHR43861">
    <property type="entry name" value="TRANS-ACONITATE 2-METHYLTRANSFERASE-RELATED"/>
    <property type="match status" value="1"/>
</dbReference>
<dbReference type="InterPro" id="IPR029063">
    <property type="entry name" value="SAM-dependent_MTases_sf"/>
</dbReference>
<dbReference type="GO" id="GO:0032259">
    <property type="term" value="P:methylation"/>
    <property type="evidence" value="ECO:0007669"/>
    <property type="project" value="UniProtKB-KW"/>
</dbReference>